<dbReference type="EMBL" id="CAJHJT010000001">
    <property type="protein sequence ID" value="CAD6996529.1"/>
    <property type="molecule type" value="Genomic_DNA"/>
</dbReference>
<accession>A0A811UCA8</accession>
<name>A0A811UCA8_CERCA</name>
<dbReference type="AlphaFoldDB" id="A0A811UCA8"/>
<sequence length="250" mass="27816">MNETNHKPHVDKFHFDGAGKGVDVENISAATELRARSSSNGARSKLTSNLLNQPFAAWHAISICVRACVPAYLHTLTHTYIHTSHIYCMPHVKRYTGMITQCCCGTRCLIDSVIRMTHPFTITHPVTTATTLCVRQHTSIRKCECTHLQQHGNSLSTSKVVVSERGKECWMCATIGADCREATTISNMQRHFGEKCFWLLLLTLPPSATLAMPQPTKVELFHCLPCWCVGDIRCGNTTSSKINLPTASRF</sequence>
<protein>
    <submittedName>
        <fullName evidence="1">(Mediterranean fruit fly) hypothetical protein</fullName>
    </submittedName>
</protein>
<gene>
    <name evidence="1" type="ORF">CCAP1982_LOCUS5197</name>
</gene>
<reference evidence="1" key="1">
    <citation type="submission" date="2020-11" db="EMBL/GenBank/DDBJ databases">
        <authorList>
            <person name="Whitehead M."/>
        </authorList>
    </citation>
    <scope>NUCLEOTIDE SEQUENCE</scope>
    <source>
        <strain evidence="1">EGII</strain>
    </source>
</reference>
<dbReference type="Proteomes" id="UP000606786">
    <property type="component" value="Unassembled WGS sequence"/>
</dbReference>
<proteinExistence type="predicted"/>
<evidence type="ECO:0000313" key="1">
    <source>
        <dbReference type="EMBL" id="CAD6996529.1"/>
    </source>
</evidence>
<organism evidence="1 2">
    <name type="scientific">Ceratitis capitata</name>
    <name type="common">Mediterranean fruit fly</name>
    <name type="synonym">Tephritis capitata</name>
    <dbReference type="NCBI Taxonomy" id="7213"/>
    <lineage>
        <taxon>Eukaryota</taxon>
        <taxon>Metazoa</taxon>
        <taxon>Ecdysozoa</taxon>
        <taxon>Arthropoda</taxon>
        <taxon>Hexapoda</taxon>
        <taxon>Insecta</taxon>
        <taxon>Pterygota</taxon>
        <taxon>Neoptera</taxon>
        <taxon>Endopterygota</taxon>
        <taxon>Diptera</taxon>
        <taxon>Brachycera</taxon>
        <taxon>Muscomorpha</taxon>
        <taxon>Tephritoidea</taxon>
        <taxon>Tephritidae</taxon>
        <taxon>Ceratitis</taxon>
        <taxon>Ceratitis</taxon>
    </lineage>
</organism>
<keyword evidence="2" id="KW-1185">Reference proteome</keyword>
<comment type="caution">
    <text evidence="1">The sequence shown here is derived from an EMBL/GenBank/DDBJ whole genome shotgun (WGS) entry which is preliminary data.</text>
</comment>
<evidence type="ECO:0000313" key="2">
    <source>
        <dbReference type="Proteomes" id="UP000606786"/>
    </source>
</evidence>